<dbReference type="InterPro" id="IPR036398">
    <property type="entry name" value="CA_dom_sf"/>
</dbReference>
<evidence type="ECO:0000256" key="1">
    <source>
        <dbReference type="ARBA" id="ARBA00010718"/>
    </source>
</evidence>
<dbReference type="InterPro" id="IPR001148">
    <property type="entry name" value="CA_dom"/>
</dbReference>
<dbReference type="GO" id="GO:0005886">
    <property type="term" value="C:plasma membrane"/>
    <property type="evidence" value="ECO:0007669"/>
    <property type="project" value="TreeGrafter"/>
</dbReference>
<dbReference type="SUPFAM" id="SSF51069">
    <property type="entry name" value="Carbonic anhydrase"/>
    <property type="match status" value="1"/>
</dbReference>
<dbReference type="OrthoDB" id="429145at2759"/>
<feature type="domain" description="Alpha-carbonic anhydrase" evidence="2">
    <location>
        <begin position="1"/>
        <end position="146"/>
    </location>
</feature>
<dbReference type="AlphaFoldDB" id="A0A2G9RCD0"/>
<sequence>MHIVHTKNGMNLTDAKNVSDGIAVLGFFIDILDSVNTSQMASLSKLLQQVSVPGTKLSLNSSLSLDGLLANVSRTEYYRYLGSLTTPTCDEAVVWTVFKNPIYVPRTVVQAFTTSLNYNVSGNLEPMVNNFRPPQPLNGRQVQKSFNMSPSANSTVAPSTGSTVQSSGILCASLLLLYQGMASNVLC</sequence>
<dbReference type="Gene3D" id="3.10.200.10">
    <property type="entry name" value="Alpha carbonic anhydrase"/>
    <property type="match status" value="1"/>
</dbReference>
<dbReference type="GO" id="GO:0008270">
    <property type="term" value="F:zinc ion binding"/>
    <property type="evidence" value="ECO:0007669"/>
    <property type="project" value="InterPro"/>
</dbReference>
<proteinExistence type="inferred from homology"/>
<dbReference type="EMBL" id="KV944270">
    <property type="protein sequence ID" value="PIO25546.1"/>
    <property type="molecule type" value="Genomic_DNA"/>
</dbReference>
<gene>
    <name evidence="3" type="ORF">AB205_0038690</name>
</gene>
<reference evidence="3" key="1">
    <citation type="submission" date="2017-08" db="EMBL/GenBank/DDBJ databases">
        <title>Assembly of the North American Bullfrog Genome.</title>
        <authorList>
            <person name="Warren R.L."/>
            <person name="Vandervalk B.P."/>
            <person name="Kucuk E."/>
            <person name="Birol I."/>
            <person name="Helbing C."/>
            <person name="Pandoh P."/>
            <person name="Behsaz B."/>
            <person name="Mohamadi H."/>
            <person name="Chu J."/>
            <person name="Jackman S."/>
            <person name="Hammond S.A."/>
            <person name="Veldhoen N."/>
            <person name="Kirk H."/>
            <person name="Zhao Y."/>
            <person name="Coope R."/>
            <person name="Pleasance S."/>
            <person name="Moore R."/>
            <person name="Holt R."/>
        </authorList>
    </citation>
    <scope>NUCLEOTIDE SEQUENCE</scope>
    <source>
        <strain evidence="3">Bruno</strain>
        <tissue evidence="3">Liver</tissue>
    </source>
</reference>
<comment type="similarity">
    <text evidence="1">Belongs to the alpha-carbonic anhydrase family.</text>
</comment>
<name>A0A2G9RCD0_AQUCT</name>
<dbReference type="SMART" id="SM01057">
    <property type="entry name" value="Carb_anhydrase"/>
    <property type="match status" value="1"/>
</dbReference>
<protein>
    <recommendedName>
        <fullName evidence="2">Alpha-carbonic anhydrase domain-containing protein</fullName>
    </recommendedName>
</protein>
<dbReference type="PROSITE" id="PS51144">
    <property type="entry name" value="ALPHA_CA_2"/>
    <property type="match status" value="1"/>
</dbReference>
<evidence type="ECO:0000259" key="2">
    <source>
        <dbReference type="PROSITE" id="PS51144"/>
    </source>
</evidence>
<dbReference type="PANTHER" id="PTHR18952:SF200">
    <property type="entry name" value="CARBONIC ANHYDRASE"/>
    <property type="match status" value="1"/>
</dbReference>
<dbReference type="PANTHER" id="PTHR18952">
    <property type="entry name" value="CARBONIC ANHYDRASE"/>
    <property type="match status" value="1"/>
</dbReference>
<dbReference type="Pfam" id="PF00194">
    <property type="entry name" value="Carb_anhydrase"/>
    <property type="match status" value="1"/>
</dbReference>
<accession>A0A2G9RCD0</accession>
<dbReference type="GO" id="GO:0004089">
    <property type="term" value="F:carbonate dehydratase activity"/>
    <property type="evidence" value="ECO:0007669"/>
    <property type="project" value="InterPro"/>
</dbReference>
<evidence type="ECO:0000313" key="3">
    <source>
        <dbReference type="EMBL" id="PIO25546.1"/>
    </source>
</evidence>
<organism evidence="3">
    <name type="scientific">Aquarana catesbeiana</name>
    <name type="common">American bullfrog</name>
    <name type="synonym">Rana catesbeiana</name>
    <dbReference type="NCBI Taxonomy" id="8400"/>
    <lineage>
        <taxon>Eukaryota</taxon>
        <taxon>Metazoa</taxon>
        <taxon>Chordata</taxon>
        <taxon>Craniata</taxon>
        <taxon>Vertebrata</taxon>
        <taxon>Euteleostomi</taxon>
        <taxon>Amphibia</taxon>
        <taxon>Batrachia</taxon>
        <taxon>Anura</taxon>
        <taxon>Neobatrachia</taxon>
        <taxon>Ranoidea</taxon>
        <taxon>Ranidae</taxon>
        <taxon>Aquarana</taxon>
    </lineage>
</organism>
<dbReference type="InterPro" id="IPR023561">
    <property type="entry name" value="Carbonic_anhydrase_a-class"/>
</dbReference>